<name>K7ZEG6_BDEBC</name>
<organism evidence="8 9">
    <name type="scientific">Bdellovibrio bacteriovorus str. Tiberius</name>
    <dbReference type="NCBI Taxonomy" id="1069642"/>
    <lineage>
        <taxon>Bacteria</taxon>
        <taxon>Pseudomonadati</taxon>
        <taxon>Bdellovibrionota</taxon>
        <taxon>Bdellovibrionia</taxon>
        <taxon>Bdellovibrionales</taxon>
        <taxon>Pseudobdellovibrionaceae</taxon>
        <taxon>Bdellovibrio</taxon>
    </lineage>
</organism>
<evidence type="ECO:0000256" key="4">
    <source>
        <dbReference type="ARBA" id="ARBA00022692"/>
    </source>
</evidence>
<dbReference type="InterPro" id="IPR051907">
    <property type="entry name" value="DoxX-like_oxidoreductase"/>
</dbReference>
<keyword evidence="3" id="KW-1003">Cell membrane</keyword>
<dbReference type="Proteomes" id="UP000010074">
    <property type="component" value="Chromosome"/>
</dbReference>
<dbReference type="PANTHER" id="PTHR33452">
    <property type="entry name" value="OXIDOREDUCTASE CATD-RELATED"/>
    <property type="match status" value="1"/>
</dbReference>
<evidence type="ECO:0000313" key="9">
    <source>
        <dbReference type="Proteomes" id="UP000010074"/>
    </source>
</evidence>
<keyword evidence="5 7" id="KW-1133">Transmembrane helix</keyword>
<protein>
    <submittedName>
        <fullName evidence="8">DoxD-like family protein</fullName>
    </submittedName>
</protein>
<evidence type="ECO:0000256" key="3">
    <source>
        <dbReference type="ARBA" id="ARBA00022475"/>
    </source>
</evidence>
<feature type="transmembrane region" description="Helical" evidence="7">
    <location>
        <begin position="126"/>
        <end position="145"/>
    </location>
</feature>
<dbReference type="STRING" id="1069642.Bdt_0730"/>
<dbReference type="OrthoDB" id="9813193at2"/>
<evidence type="ECO:0000256" key="1">
    <source>
        <dbReference type="ARBA" id="ARBA00004651"/>
    </source>
</evidence>
<dbReference type="EMBL" id="CP002930">
    <property type="protein sequence ID" value="AFY00437.1"/>
    <property type="molecule type" value="Genomic_DNA"/>
</dbReference>
<comment type="subcellular location">
    <subcellularLocation>
        <location evidence="1">Cell membrane</location>
        <topology evidence="1">Multi-pass membrane protein</topology>
    </subcellularLocation>
</comment>
<comment type="similarity">
    <text evidence="2">Belongs to the DoxX family.</text>
</comment>
<dbReference type="AlphaFoldDB" id="K7ZEG6"/>
<dbReference type="Pfam" id="PF07681">
    <property type="entry name" value="DoxX"/>
    <property type="match status" value="1"/>
</dbReference>
<evidence type="ECO:0000256" key="6">
    <source>
        <dbReference type="ARBA" id="ARBA00023136"/>
    </source>
</evidence>
<keyword evidence="6 7" id="KW-0472">Membrane</keyword>
<dbReference type="HOGENOM" id="CLU_058421_6_5_7"/>
<dbReference type="GO" id="GO:0005886">
    <property type="term" value="C:plasma membrane"/>
    <property type="evidence" value="ECO:0007669"/>
    <property type="project" value="UniProtKB-SubCell"/>
</dbReference>
<dbReference type="InterPro" id="IPR032808">
    <property type="entry name" value="DoxX"/>
</dbReference>
<reference evidence="8 9" key="1">
    <citation type="journal article" date="2012" name="BMC Genomics">
        <title>Genome analysis of a simultaneously predatory and prey-independent, novel Bdellovibrio bacteriovorus from the River Tiber, supports in silico predictions of both ancient and recent lateral gene transfer from diverse bacteria.</title>
        <authorList>
            <person name="Hobley L."/>
            <person name="Lerner T.R."/>
            <person name="Williams L.E."/>
            <person name="Lambert C."/>
            <person name="Till R."/>
            <person name="Milner D.S."/>
            <person name="Basford S.M."/>
            <person name="Capeness M.J."/>
            <person name="Fenton A.K."/>
            <person name="Atterbury R.J."/>
            <person name="Harris M.A."/>
            <person name="Sockett R.E."/>
        </authorList>
    </citation>
    <scope>NUCLEOTIDE SEQUENCE [LARGE SCALE GENOMIC DNA]</scope>
    <source>
        <strain evidence="8 9">Tiberius</strain>
    </source>
</reference>
<feature type="transmembrane region" description="Helical" evidence="7">
    <location>
        <begin position="73"/>
        <end position="94"/>
    </location>
</feature>
<dbReference type="KEGG" id="bbat:Bdt_0730"/>
<evidence type="ECO:0000313" key="8">
    <source>
        <dbReference type="EMBL" id="AFY00437.1"/>
    </source>
</evidence>
<keyword evidence="4 7" id="KW-0812">Transmembrane</keyword>
<evidence type="ECO:0000256" key="7">
    <source>
        <dbReference type="SAM" id="Phobius"/>
    </source>
</evidence>
<gene>
    <name evidence="8" type="primary">doxD</name>
    <name evidence="8" type="ORF">Bdt_0730</name>
</gene>
<proteinExistence type="inferred from homology"/>
<dbReference type="PANTHER" id="PTHR33452:SF1">
    <property type="entry name" value="INNER MEMBRANE PROTEIN YPHA-RELATED"/>
    <property type="match status" value="1"/>
</dbReference>
<accession>K7ZEG6</accession>
<feature type="transmembrane region" description="Helical" evidence="7">
    <location>
        <begin position="31"/>
        <end position="53"/>
    </location>
</feature>
<evidence type="ECO:0000256" key="5">
    <source>
        <dbReference type="ARBA" id="ARBA00022989"/>
    </source>
</evidence>
<feature type="transmembrane region" description="Helical" evidence="7">
    <location>
        <begin position="101"/>
        <end position="120"/>
    </location>
</feature>
<sequence length="153" mass="16852">MDEHHRKDSLMKTLLNKLIAPRNFNTKMDDFALTVLRVFIGLTMAFSHGLGKIPPPEMLVEGVRSMGFPAPELFAWCAGLAEFAGGILLALGLLTRPAAAFMVFTMMVAVFGVHAADPFGQKEMGLLYLFTGLFFVLHGAGRWSVDHLITKKK</sequence>
<dbReference type="PATRIC" id="fig|1069642.3.peg.722"/>
<evidence type="ECO:0000256" key="2">
    <source>
        <dbReference type="ARBA" id="ARBA00006679"/>
    </source>
</evidence>